<protein>
    <submittedName>
        <fullName evidence="2">Helix-turn-helix domain-containing protein</fullName>
    </submittedName>
</protein>
<dbReference type="Proteomes" id="UP000434639">
    <property type="component" value="Unassembled WGS sequence"/>
</dbReference>
<dbReference type="AlphaFoldDB" id="A0A7X2S8F7"/>
<comment type="caution">
    <text evidence="2">The sequence shown here is derived from an EMBL/GenBank/DDBJ whole genome shotgun (WGS) entry which is preliminary data.</text>
</comment>
<accession>A0A7X2S8F7</accession>
<dbReference type="CDD" id="cd00093">
    <property type="entry name" value="HTH_XRE"/>
    <property type="match status" value="1"/>
</dbReference>
<dbReference type="OrthoDB" id="2168837at2"/>
<evidence type="ECO:0000313" key="2">
    <source>
        <dbReference type="EMBL" id="MTH55539.1"/>
    </source>
</evidence>
<dbReference type="GO" id="GO:0003677">
    <property type="term" value="F:DNA binding"/>
    <property type="evidence" value="ECO:0007669"/>
    <property type="project" value="InterPro"/>
</dbReference>
<dbReference type="RefSeq" id="WP_155114034.1">
    <property type="nucleotide sequence ID" value="NZ_WMIB01000031.1"/>
</dbReference>
<dbReference type="Gene3D" id="1.10.260.40">
    <property type="entry name" value="lambda repressor-like DNA-binding domains"/>
    <property type="match status" value="1"/>
</dbReference>
<dbReference type="Pfam" id="PF01381">
    <property type="entry name" value="HTH_3"/>
    <property type="match status" value="1"/>
</dbReference>
<keyword evidence="3" id="KW-1185">Reference proteome</keyword>
<sequence length="98" mass="10941">MKQPGDQIRFHRERKGLSQRELALKARVGLESIEKYEDGSKIPDTAALMRLSTVLDLPASVLSAAPHSLLDPELRSLILEIGPEKAKAILKKEKKNKK</sequence>
<evidence type="ECO:0000259" key="1">
    <source>
        <dbReference type="PROSITE" id="PS50943"/>
    </source>
</evidence>
<dbReference type="EMBL" id="WMIB01000031">
    <property type="protein sequence ID" value="MTH55539.1"/>
    <property type="molecule type" value="Genomic_DNA"/>
</dbReference>
<gene>
    <name evidence="2" type="ORF">GKZ89_19275</name>
</gene>
<evidence type="ECO:0000313" key="3">
    <source>
        <dbReference type="Proteomes" id="UP000434639"/>
    </source>
</evidence>
<dbReference type="InterPro" id="IPR010982">
    <property type="entry name" value="Lambda_DNA-bd_dom_sf"/>
</dbReference>
<dbReference type="InterPro" id="IPR001387">
    <property type="entry name" value="Cro/C1-type_HTH"/>
</dbReference>
<dbReference type="SUPFAM" id="SSF47413">
    <property type="entry name" value="lambda repressor-like DNA-binding domains"/>
    <property type="match status" value="1"/>
</dbReference>
<reference evidence="2 3" key="1">
    <citation type="journal article" date="2017" name="Int. J. Syst. Evol. Microbiol.">
        <title>Bacillus mangrovi sp. nov., isolated from a sediment sample from a mangrove forest.</title>
        <authorList>
            <person name="Gupta V."/>
            <person name="Singh P.K."/>
            <person name="Korpole S."/>
            <person name="Tanuku N.R.S."/>
            <person name="Pinnaka A.K."/>
        </authorList>
    </citation>
    <scope>NUCLEOTIDE SEQUENCE [LARGE SCALE GENOMIC DNA]</scope>
    <source>
        <strain evidence="2 3">KCTC 33872</strain>
    </source>
</reference>
<proteinExistence type="predicted"/>
<dbReference type="SMART" id="SM00530">
    <property type="entry name" value="HTH_XRE"/>
    <property type="match status" value="1"/>
</dbReference>
<organism evidence="2 3">
    <name type="scientific">Metabacillus mangrovi</name>
    <dbReference type="NCBI Taxonomy" id="1491830"/>
    <lineage>
        <taxon>Bacteria</taxon>
        <taxon>Bacillati</taxon>
        <taxon>Bacillota</taxon>
        <taxon>Bacilli</taxon>
        <taxon>Bacillales</taxon>
        <taxon>Bacillaceae</taxon>
        <taxon>Metabacillus</taxon>
    </lineage>
</organism>
<feature type="domain" description="HTH cro/C1-type" evidence="1">
    <location>
        <begin position="8"/>
        <end position="62"/>
    </location>
</feature>
<name>A0A7X2S8F7_9BACI</name>
<dbReference type="PROSITE" id="PS50943">
    <property type="entry name" value="HTH_CROC1"/>
    <property type="match status" value="1"/>
</dbReference>